<dbReference type="Gene3D" id="3.90.550.10">
    <property type="entry name" value="Spore Coat Polysaccharide Biosynthesis Protein SpsA, Chain A"/>
    <property type="match status" value="1"/>
</dbReference>
<dbReference type="InterPro" id="IPR025877">
    <property type="entry name" value="MobA-like_NTP_Trfase"/>
</dbReference>
<proteinExistence type="predicted"/>
<dbReference type="EMBL" id="WOTB01000001">
    <property type="protein sequence ID" value="NHN83290.1"/>
    <property type="molecule type" value="Genomic_DNA"/>
</dbReference>
<gene>
    <name evidence="3" type="ORF">GOB93_01365</name>
</gene>
<keyword evidence="1" id="KW-0460">Magnesium</keyword>
<reference evidence="3 4" key="1">
    <citation type="journal article" date="2020" name="Int. J. Syst. Evol. Microbiol.">
        <title>Novel acetic acid bacteria from cider fermentations: Acetobacter conturbans sp. nov. and Acetobacter fallax sp. nov.</title>
        <authorList>
            <person name="Sombolestani A.S."/>
            <person name="Cleenwerck I."/>
            <person name="Cnockaert M."/>
            <person name="Borremans W."/>
            <person name="Wieme A.D."/>
            <person name="De Vuyst L."/>
            <person name="Vandamme P."/>
        </authorList>
    </citation>
    <scope>NUCLEOTIDE SEQUENCE [LARGE SCALE GENOMIC DNA]</scope>
    <source>
        <strain evidence="3 4">LMG 30640</strain>
    </source>
</reference>
<accession>A0ABX0JKS1</accession>
<evidence type="ECO:0000313" key="4">
    <source>
        <dbReference type="Proteomes" id="UP000635278"/>
    </source>
</evidence>
<sequence length="236" mass="24684">MVVACCRHAYVRRDLLCRRGWRRASITGAGAAGGIVAVITAAGRSSRTGERHKLLATDAAGRSMIARTLAQVASSRVAGICVVVPDVDGRVARAAACAIEERTDRERFVIRLAADAAQGLSASLRAGVAYARDCRAAGVVICLGDMPLVTGATIDALAECHRATGADAVVPECDGRPGNPVLWDARRFGDLMGLTGDEGARKLLRMPGLHKVSVSTDASIFVDFDTPEALDVFAGL</sequence>
<dbReference type="GO" id="GO:0016740">
    <property type="term" value="F:transferase activity"/>
    <property type="evidence" value="ECO:0007669"/>
    <property type="project" value="UniProtKB-KW"/>
</dbReference>
<evidence type="ECO:0000259" key="2">
    <source>
        <dbReference type="Pfam" id="PF12804"/>
    </source>
</evidence>
<dbReference type="CDD" id="cd04182">
    <property type="entry name" value="GT_2_like_f"/>
    <property type="match status" value="1"/>
</dbReference>
<evidence type="ECO:0000256" key="1">
    <source>
        <dbReference type="ARBA" id="ARBA00022842"/>
    </source>
</evidence>
<protein>
    <submittedName>
        <fullName evidence="3">NTP transferase domain-containing protein</fullName>
    </submittedName>
</protein>
<dbReference type="SUPFAM" id="SSF53448">
    <property type="entry name" value="Nucleotide-diphospho-sugar transferases"/>
    <property type="match status" value="1"/>
</dbReference>
<dbReference type="Pfam" id="PF12804">
    <property type="entry name" value="NTP_transf_3"/>
    <property type="match status" value="1"/>
</dbReference>
<comment type="caution">
    <text evidence="3">The sequence shown here is derived from an EMBL/GenBank/DDBJ whole genome shotgun (WGS) entry which is preliminary data.</text>
</comment>
<feature type="domain" description="MobA-like NTP transferase" evidence="2">
    <location>
        <begin position="37"/>
        <end position="205"/>
    </location>
</feature>
<evidence type="ECO:0000313" key="3">
    <source>
        <dbReference type="EMBL" id="NHN83290.1"/>
    </source>
</evidence>
<dbReference type="PANTHER" id="PTHR43777">
    <property type="entry name" value="MOLYBDENUM COFACTOR CYTIDYLYLTRANSFERASE"/>
    <property type="match status" value="1"/>
</dbReference>
<keyword evidence="3" id="KW-0808">Transferase</keyword>
<dbReference type="PANTHER" id="PTHR43777:SF1">
    <property type="entry name" value="MOLYBDENUM COFACTOR CYTIDYLYLTRANSFERASE"/>
    <property type="match status" value="1"/>
</dbReference>
<organism evidence="3 4">
    <name type="scientific">Acetobacter musti</name>
    <dbReference type="NCBI Taxonomy" id="864732"/>
    <lineage>
        <taxon>Bacteria</taxon>
        <taxon>Pseudomonadati</taxon>
        <taxon>Pseudomonadota</taxon>
        <taxon>Alphaproteobacteria</taxon>
        <taxon>Acetobacterales</taxon>
        <taxon>Acetobacteraceae</taxon>
        <taxon>Acetobacter</taxon>
    </lineage>
</organism>
<dbReference type="Proteomes" id="UP000635278">
    <property type="component" value="Unassembled WGS sequence"/>
</dbReference>
<name>A0ABX0JKS1_9PROT</name>
<keyword evidence="4" id="KW-1185">Reference proteome</keyword>
<dbReference type="InterPro" id="IPR029044">
    <property type="entry name" value="Nucleotide-diphossugar_trans"/>
</dbReference>